<keyword evidence="1" id="KW-0812">Transmembrane</keyword>
<comment type="caution">
    <text evidence="3">The sequence shown here is derived from an EMBL/GenBank/DDBJ whole genome shotgun (WGS) entry which is preliminary data.</text>
</comment>
<dbReference type="PANTHER" id="PTHR37464">
    <property type="entry name" value="BLL2463 PROTEIN"/>
    <property type="match status" value="1"/>
</dbReference>
<dbReference type="Pfam" id="PF07584">
    <property type="entry name" value="BatA"/>
    <property type="match status" value="1"/>
</dbReference>
<feature type="transmembrane region" description="Helical" evidence="1">
    <location>
        <begin position="6"/>
        <end position="27"/>
    </location>
</feature>
<evidence type="ECO:0000313" key="4">
    <source>
        <dbReference type="Proteomes" id="UP000235507"/>
    </source>
</evidence>
<dbReference type="InterPro" id="IPR011933">
    <property type="entry name" value="Double_TM_dom"/>
</dbReference>
<feature type="non-terminal residue" evidence="3">
    <location>
        <position position="241"/>
    </location>
</feature>
<protein>
    <submittedName>
        <fullName evidence="3">RNA-binding protein</fullName>
    </submittedName>
</protein>
<evidence type="ECO:0000259" key="2">
    <source>
        <dbReference type="Pfam" id="PF07584"/>
    </source>
</evidence>
<dbReference type="NCBIfam" id="TIGR02226">
    <property type="entry name" value="two_anch"/>
    <property type="match status" value="1"/>
</dbReference>
<dbReference type="PANTHER" id="PTHR37464:SF1">
    <property type="entry name" value="BLL2463 PROTEIN"/>
    <property type="match status" value="1"/>
</dbReference>
<reference evidence="3" key="1">
    <citation type="submission" date="2019-07" db="EMBL/GenBank/DDBJ databases">
        <title>Mesorhizobum intechiensis sp. nov. isolated from nodules of Lotus tenuis growing in lowlands of the Flooding Pampa, Argentina.</title>
        <authorList>
            <person name="Estrella M.J."/>
            <person name="Torres Tejerizo G.A."/>
            <person name="Cumpa Velazquez L.M."/>
            <person name="Fontana F."/>
            <person name="Hansen L."/>
            <person name="Pistorio M."/>
            <person name="Sannazzaro A.I."/>
        </authorList>
    </citation>
    <scope>NUCLEOTIDE SEQUENCE</scope>
    <source>
        <strain evidence="3">BD68</strain>
    </source>
</reference>
<feature type="transmembrane region" description="Helical" evidence="1">
    <location>
        <begin position="60"/>
        <end position="78"/>
    </location>
</feature>
<gene>
    <name evidence="3" type="ORF">C1D09_006570</name>
</gene>
<keyword evidence="1" id="KW-0472">Membrane</keyword>
<evidence type="ECO:0000313" key="3">
    <source>
        <dbReference type="EMBL" id="TSE12939.1"/>
    </source>
</evidence>
<dbReference type="RefSeq" id="WP_208760353.1">
    <property type="nucleotide sequence ID" value="NZ_PNOT02000066.1"/>
</dbReference>
<dbReference type="Proteomes" id="UP000235507">
    <property type="component" value="Unassembled WGS sequence"/>
</dbReference>
<sequence length="241" mass="25739">MSWLPLSFGAPMVLWGLLALPVIWWLLRLTPPKPQAEIFPPLKILARVLKREETPHQSPWWLTLLRLLMAGLIVAALAEPVFNPREKLPAEGAALALVIDNDWASAADWNKRVATAERLIKDAGSNGVPVIIAFTAEKANAEIGPFDAAAALDRLRAAKPRPIPTDRPAVYARVAGVLETLPGASVAVLADGLAAKGDEAAFNTLLSKNAARVVWATADRLSLTGLTAADNQVDGFALTAI</sequence>
<keyword evidence="4" id="KW-1185">Reference proteome</keyword>
<proteinExistence type="predicted"/>
<name>A0A8T9AU29_9HYPH</name>
<evidence type="ECO:0000256" key="1">
    <source>
        <dbReference type="SAM" id="Phobius"/>
    </source>
</evidence>
<dbReference type="EMBL" id="PNOT02000066">
    <property type="protein sequence ID" value="TSE12939.1"/>
    <property type="molecule type" value="Genomic_DNA"/>
</dbReference>
<feature type="domain" description="Aerotolerance regulator N-terminal" evidence="2">
    <location>
        <begin position="6"/>
        <end position="80"/>
    </location>
</feature>
<organism evidence="3 4">
    <name type="scientific">Mesorhizobium intechi</name>
    <dbReference type="NCBI Taxonomy" id="537601"/>
    <lineage>
        <taxon>Bacteria</taxon>
        <taxon>Pseudomonadati</taxon>
        <taxon>Pseudomonadota</taxon>
        <taxon>Alphaproteobacteria</taxon>
        <taxon>Hyphomicrobiales</taxon>
        <taxon>Phyllobacteriaceae</taxon>
        <taxon>Mesorhizobium</taxon>
    </lineage>
</organism>
<accession>A0A8T9AU29</accession>
<dbReference type="AlphaFoldDB" id="A0A8T9AU29"/>
<keyword evidence="1" id="KW-1133">Transmembrane helix</keyword>
<dbReference type="InterPro" id="IPR024163">
    <property type="entry name" value="Aerotolerance_reg_N"/>
</dbReference>